<feature type="compositionally biased region" description="Low complexity" evidence="1">
    <location>
        <begin position="102"/>
        <end position="129"/>
    </location>
</feature>
<proteinExistence type="predicted"/>
<dbReference type="AlphaFoldDB" id="A0AAQ4EU83"/>
<comment type="caution">
    <text evidence="2">The sequence shown here is derived from an EMBL/GenBank/DDBJ whole genome shotgun (WGS) entry which is preliminary data.</text>
</comment>
<keyword evidence="3" id="KW-1185">Reference proteome</keyword>
<evidence type="ECO:0000313" key="3">
    <source>
        <dbReference type="Proteomes" id="UP001321473"/>
    </source>
</evidence>
<dbReference type="EMBL" id="JARKHS020010849">
    <property type="protein sequence ID" value="KAK8778359.1"/>
    <property type="molecule type" value="Genomic_DNA"/>
</dbReference>
<reference evidence="2 3" key="1">
    <citation type="journal article" date="2023" name="Arcadia Sci">
        <title>De novo assembly of a long-read Amblyomma americanum tick genome.</title>
        <authorList>
            <person name="Chou S."/>
            <person name="Poskanzer K.E."/>
            <person name="Rollins M."/>
            <person name="Thuy-Boun P.S."/>
        </authorList>
    </citation>
    <scope>NUCLEOTIDE SEQUENCE [LARGE SCALE GENOMIC DNA]</scope>
    <source>
        <strain evidence="2">F_SG_1</strain>
        <tissue evidence="2">Salivary glands</tissue>
    </source>
</reference>
<accession>A0AAQ4EU83</accession>
<protein>
    <submittedName>
        <fullName evidence="2">Uncharacterized protein</fullName>
    </submittedName>
</protein>
<evidence type="ECO:0000313" key="2">
    <source>
        <dbReference type="EMBL" id="KAK8778359.1"/>
    </source>
</evidence>
<organism evidence="2 3">
    <name type="scientific">Amblyomma americanum</name>
    <name type="common">Lone star tick</name>
    <dbReference type="NCBI Taxonomy" id="6943"/>
    <lineage>
        <taxon>Eukaryota</taxon>
        <taxon>Metazoa</taxon>
        <taxon>Ecdysozoa</taxon>
        <taxon>Arthropoda</taxon>
        <taxon>Chelicerata</taxon>
        <taxon>Arachnida</taxon>
        <taxon>Acari</taxon>
        <taxon>Parasitiformes</taxon>
        <taxon>Ixodida</taxon>
        <taxon>Ixodoidea</taxon>
        <taxon>Ixodidae</taxon>
        <taxon>Amblyomminae</taxon>
        <taxon>Amblyomma</taxon>
    </lineage>
</organism>
<gene>
    <name evidence="2" type="ORF">V5799_020299</name>
</gene>
<name>A0AAQ4EU83_AMBAM</name>
<feature type="region of interest" description="Disordered" evidence="1">
    <location>
        <begin position="90"/>
        <end position="129"/>
    </location>
</feature>
<sequence length="129" mass="14310">MKGNGLNRNKHDNQYRELELRCPNANHLHLTHCNIAQRLQKCCLLDNVFLLLHAGAISPDMPLPDESGFWDAPSTPRSYLPHRILCTDRARPLRPSDFPGTSSGDSNSSQRESSSEDTSTDTSSSSSSE</sequence>
<evidence type="ECO:0000256" key="1">
    <source>
        <dbReference type="SAM" id="MobiDB-lite"/>
    </source>
</evidence>
<dbReference type="Proteomes" id="UP001321473">
    <property type="component" value="Unassembled WGS sequence"/>
</dbReference>